<organism evidence="16">
    <name type="scientific">Oryza glumipatula</name>
    <dbReference type="NCBI Taxonomy" id="40148"/>
    <lineage>
        <taxon>Eukaryota</taxon>
        <taxon>Viridiplantae</taxon>
        <taxon>Streptophyta</taxon>
        <taxon>Embryophyta</taxon>
        <taxon>Tracheophyta</taxon>
        <taxon>Spermatophyta</taxon>
        <taxon>Magnoliopsida</taxon>
        <taxon>Liliopsida</taxon>
        <taxon>Poales</taxon>
        <taxon>Poaceae</taxon>
        <taxon>BOP clade</taxon>
        <taxon>Oryzoideae</taxon>
        <taxon>Oryzeae</taxon>
        <taxon>Oryzinae</taxon>
        <taxon>Oryza</taxon>
    </lineage>
</organism>
<evidence type="ECO:0000256" key="6">
    <source>
        <dbReference type="ARBA" id="ARBA00022664"/>
    </source>
</evidence>
<evidence type="ECO:0000256" key="7">
    <source>
        <dbReference type="ARBA" id="ARBA00022679"/>
    </source>
</evidence>
<feature type="region of interest" description="Disordered" evidence="13">
    <location>
        <begin position="1"/>
        <end position="38"/>
    </location>
</feature>
<dbReference type="PANTHER" id="PTHR10682">
    <property type="entry name" value="POLY A POLYMERASE"/>
    <property type="match status" value="1"/>
</dbReference>
<dbReference type="AlphaFoldDB" id="A0A0E0API7"/>
<keyword evidence="17" id="KW-1185">Reference proteome</keyword>
<dbReference type="eggNOG" id="KOG2245">
    <property type="taxonomic scope" value="Eukaryota"/>
</dbReference>
<keyword evidence="12" id="KW-0539">Nucleus</keyword>
<dbReference type="InterPro" id="IPR048840">
    <property type="entry name" value="PolA_pol_NTPase"/>
</dbReference>
<feature type="domain" description="Poly(A) polymerase central" evidence="14">
    <location>
        <begin position="255"/>
        <end position="387"/>
    </location>
</feature>
<dbReference type="InterPro" id="IPR007012">
    <property type="entry name" value="PolA_pol_cen_dom"/>
</dbReference>
<dbReference type="GO" id="GO:0003723">
    <property type="term" value="F:RNA binding"/>
    <property type="evidence" value="ECO:0007669"/>
    <property type="project" value="InterPro"/>
</dbReference>
<dbReference type="PANTHER" id="PTHR10682:SF33">
    <property type="entry name" value="NUCLEAR POLY(A) POLYMERASE 3"/>
    <property type="match status" value="1"/>
</dbReference>
<dbReference type="GO" id="GO:0006397">
    <property type="term" value="P:mRNA processing"/>
    <property type="evidence" value="ECO:0007669"/>
    <property type="project" value="UniProtKB-KW"/>
</dbReference>
<evidence type="ECO:0000256" key="11">
    <source>
        <dbReference type="ARBA" id="ARBA00022842"/>
    </source>
</evidence>
<evidence type="ECO:0000256" key="13">
    <source>
        <dbReference type="SAM" id="MobiDB-lite"/>
    </source>
</evidence>
<dbReference type="Pfam" id="PF20750">
    <property type="entry name" value="PAP_NTPase"/>
    <property type="match status" value="1"/>
</dbReference>
<feature type="compositionally biased region" description="Pro residues" evidence="13">
    <location>
        <begin position="16"/>
        <end position="34"/>
    </location>
</feature>
<keyword evidence="8" id="KW-0479">Metal-binding</keyword>
<dbReference type="Gramene" id="OGLUM07G26990.1">
    <property type="protein sequence ID" value="OGLUM07G26990.1"/>
    <property type="gene ID" value="OGLUM07G26990"/>
</dbReference>
<accession>A0A0E0API7</accession>
<evidence type="ECO:0000313" key="16">
    <source>
        <dbReference type="EnsemblPlants" id="OGLUM07G26990.1"/>
    </source>
</evidence>
<proteinExistence type="inferred from homology"/>
<evidence type="ECO:0000256" key="12">
    <source>
        <dbReference type="ARBA" id="ARBA00023242"/>
    </source>
</evidence>
<dbReference type="Proteomes" id="UP000026961">
    <property type="component" value="Chromosome 7"/>
</dbReference>
<dbReference type="GO" id="GO:0005634">
    <property type="term" value="C:nucleus"/>
    <property type="evidence" value="ECO:0007669"/>
    <property type="project" value="UniProtKB-SubCell"/>
</dbReference>
<dbReference type="GO" id="GO:1990817">
    <property type="term" value="F:poly(A) RNA polymerase activity"/>
    <property type="evidence" value="ECO:0007669"/>
    <property type="project" value="UniProtKB-EC"/>
</dbReference>
<dbReference type="SUPFAM" id="SSF81631">
    <property type="entry name" value="PAP/OAS1 substrate-binding domain"/>
    <property type="match status" value="1"/>
</dbReference>
<dbReference type="SUPFAM" id="SSF81301">
    <property type="entry name" value="Nucleotidyltransferase"/>
    <property type="match status" value="1"/>
</dbReference>
<keyword evidence="6" id="KW-0507">mRNA processing</keyword>
<dbReference type="STRING" id="40148.A0A0E0API7"/>
<evidence type="ECO:0000256" key="1">
    <source>
        <dbReference type="ARBA" id="ARBA00001936"/>
    </source>
</evidence>
<keyword evidence="9" id="KW-0547">Nucleotide-binding</keyword>
<dbReference type="EC" id="2.7.7.19" evidence="5"/>
<keyword evidence="11" id="KW-0460">Magnesium</keyword>
<dbReference type="FunFam" id="3.30.70.590:FF:000005">
    <property type="entry name" value="Nuclear poly(A) polymerase 3"/>
    <property type="match status" value="1"/>
</dbReference>
<dbReference type="Gene3D" id="1.10.1410.10">
    <property type="match status" value="1"/>
</dbReference>
<protein>
    <recommendedName>
        <fullName evidence="5">polynucleotide adenylyltransferase</fullName>
        <ecNumber evidence="5">2.7.7.19</ecNumber>
    </recommendedName>
</protein>
<dbReference type="InterPro" id="IPR011068">
    <property type="entry name" value="NuclTrfase_I-like_C"/>
</dbReference>
<evidence type="ECO:0000259" key="14">
    <source>
        <dbReference type="Pfam" id="PF04928"/>
    </source>
</evidence>
<dbReference type="CDD" id="cd05402">
    <property type="entry name" value="NT_PAP_TUTase"/>
    <property type="match status" value="1"/>
</dbReference>
<evidence type="ECO:0000313" key="17">
    <source>
        <dbReference type="Proteomes" id="UP000026961"/>
    </source>
</evidence>
<dbReference type="GO" id="GO:0005524">
    <property type="term" value="F:ATP binding"/>
    <property type="evidence" value="ECO:0007669"/>
    <property type="project" value="UniProtKB-KW"/>
</dbReference>
<dbReference type="Gene3D" id="3.30.70.590">
    <property type="entry name" value="Poly(A) polymerase predicted RNA binding domain"/>
    <property type="match status" value="1"/>
</dbReference>
<dbReference type="GO" id="GO:0046872">
    <property type="term" value="F:metal ion binding"/>
    <property type="evidence" value="ECO:0007669"/>
    <property type="project" value="UniProtKB-KW"/>
</dbReference>
<reference evidence="16" key="2">
    <citation type="submission" date="2018-05" db="EMBL/GenBank/DDBJ databases">
        <title>OgluRS3 (Oryza glumaepatula Reference Sequence Version 3).</title>
        <authorList>
            <person name="Zhang J."/>
            <person name="Kudrna D."/>
            <person name="Lee S."/>
            <person name="Talag J."/>
            <person name="Welchert J."/>
            <person name="Wing R.A."/>
        </authorList>
    </citation>
    <scope>NUCLEOTIDE SEQUENCE [LARGE SCALE GENOMIC DNA]</scope>
</reference>
<name>A0A0E0API7_9ORYZ</name>
<evidence type="ECO:0000259" key="15">
    <source>
        <dbReference type="Pfam" id="PF20750"/>
    </source>
</evidence>
<reference evidence="16" key="1">
    <citation type="submission" date="2015-04" db="UniProtKB">
        <authorList>
            <consortium name="EnsemblPlants"/>
        </authorList>
    </citation>
    <scope>IDENTIFICATION</scope>
</reference>
<evidence type="ECO:0000256" key="5">
    <source>
        <dbReference type="ARBA" id="ARBA00012388"/>
    </source>
</evidence>
<dbReference type="EnsemblPlants" id="OGLUM07G26990.1">
    <property type="protein sequence ID" value="OGLUM07G26990.1"/>
    <property type="gene ID" value="OGLUM07G26990"/>
</dbReference>
<comment type="cofactor">
    <cofactor evidence="2">
        <name>Mg(2+)</name>
        <dbReference type="ChEBI" id="CHEBI:18420"/>
    </cofactor>
</comment>
<keyword evidence="10" id="KW-0067">ATP-binding</keyword>
<dbReference type="InterPro" id="IPR043519">
    <property type="entry name" value="NT_sf"/>
</dbReference>
<feature type="domain" description="Poly(A) polymerase nucleotidyltransferase" evidence="15">
    <location>
        <begin position="59"/>
        <end position="249"/>
    </location>
</feature>
<comment type="cofactor">
    <cofactor evidence="1">
        <name>Mn(2+)</name>
        <dbReference type="ChEBI" id="CHEBI:29035"/>
    </cofactor>
</comment>
<evidence type="ECO:0000256" key="3">
    <source>
        <dbReference type="ARBA" id="ARBA00004123"/>
    </source>
</evidence>
<sequence length="537" mass="60903">MASARATDPLASRDPPTLPLYLPPPPPPPLPSPSPHHRLLPAPMAPILLHLHPAFLAQMDSRRTTSLLQFLKDEGGIPSPEADKKREQVIRKLNKIVMDWAKVVAYEQRVPPMRATATVLTYGSYTLGAHGPESDIDALCVGPCIATLQYHFFIVLRQILEDRPEVSELQTVESAKVPLMRFRFSGISVDFTYAQLPVIDASEASLFCNQYVVTRAIITSNPHLLQKLDSRSWRSLSGVRVNEQIVQLVPNAQKFQILLRCIKLWAKRRGIHCHLLGFFAGIHLAILAAYVCQRYPYGTINGLFTIFFDIFAHWNWQIPVSLHGQPTNCRRPDGSFMPILLPCTPPEFCTSNMTKGTFKKIREELMRGYALTKEPWRHDFEWVWLFAPFPYATKYEEFLRIALCAPTSEELRDWAGWVKSRFRNLILKLESIGVECDPDSTEEVDHTVFEPSIVCHWGLIYKTSTHIDISSLGEDFMKDVINDVYGKVKGTHSKLTMSIVRSSQLPKSLYSHSVYTPYIPQYMLGYQTPTDYSGAAG</sequence>
<evidence type="ECO:0000256" key="8">
    <source>
        <dbReference type="ARBA" id="ARBA00022723"/>
    </source>
</evidence>
<dbReference type="SUPFAM" id="SSF55003">
    <property type="entry name" value="PAP/Archaeal CCA-adding enzyme, C-terminal domain"/>
    <property type="match status" value="1"/>
</dbReference>
<comment type="subcellular location">
    <subcellularLocation>
        <location evidence="3">Nucleus</location>
    </subcellularLocation>
</comment>
<dbReference type="Pfam" id="PF04928">
    <property type="entry name" value="PAP_central"/>
    <property type="match status" value="1"/>
</dbReference>
<comment type="similarity">
    <text evidence="4">Belongs to the poly(A) polymerase family.</text>
</comment>
<dbReference type="FunFam" id="1.10.1410.10:FF:000019">
    <property type="entry name" value="Nuclear poly(A) polymerase 3"/>
    <property type="match status" value="1"/>
</dbReference>
<evidence type="ECO:0000256" key="10">
    <source>
        <dbReference type="ARBA" id="ARBA00022840"/>
    </source>
</evidence>
<keyword evidence="7" id="KW-0808">Transferase</keyword>
<evidence type="ECO:0000256" key="2">
    <source>
        <dbReference type="ARBA" id="ARBA00001946"/>
    </source>
</evidence>
<evidence type="ECO:0000256" key="9">
    <source>
        <dbReference type="ARBA" id="ARBA00022741"/>
    </source>
</evidence>
<evidence type="ECO:0000256" key="4">
    <source>
        <dbReference type="ARBA" id="ARBA00010912"/>
    </source>
</evidence>
<dbReference type="GO" id="GO:0031123">
    <property type="term" value="P:RNA 3'-end processing"/>
    <property type="evidence" value="ECO:0007669"/>
    <property type="project" value="InterPro"/>
</dbReference>
<dbReference type="Gene3D" id="3.30.460.10">
    <property type="entry name" value="Beta Polymerase, domain 2"/>
    <property type="match status" value="1"/>
</dbReference>